<keyword evidence="1" id="KW-0969">Cilium</keyword>
<accession>A0ACD1ACT3</accession>
<keyword evidence="1" id="KW-0966">Cell projection</keyword>
<proteinExistence type="predicted"/>
<dbReference type="Proteomes" id="UP000594014">
    <property type="component" value="Chromosome"/>
</dbReference>
<name>A0ACD1ACT3_9FIRM</name>
<organism evidence="1 2">
    <name type="scientific">Anoxybacterium hadale</name>
    <dbReference type="NCBI Taxonomy" id="3408580"/>
    <lineage>
        <taxon>Bacteria</taxon>
        <taxon>Bacillati</taxon>
        <taxon>Bacillota</taxon>
        <taxon>Clostridia</taxon>
        <taxon>Peptostreptococcales</taxon>
        <taxon>Anaerovoracaceae</taxon>
        <taxon>Anoxybacterium</taxon>
    </lineage>
</organism>
<keyword evidence="2" id="KW-1185">Reference proteome</keyword>
<evidence type="ECO:0000313" key="2">
    <source>
        <dbReference type="Proteomes" id="UP000594014"/>
    </source>
</evidence>
<evidence type="ECO:0000313" key="1">
    <source>
        <dbReference type="EMBL" id="QOX63976.1"/>
    </source>
</evidence>
<keyword evidence="1" id="KW-0282">Flagellum</keyword>
<reference evidence="1" key="1">
    <citation type="submission" date="2019-08" db="EMBL/GenBank/DDBJ databases">
        <title>Genome sequence of Clostridiales bacterium MT110.</title>
        <authorList>
            <person name="Cao J."/>
        </authorList>
    </citation>
    <scope>NUCLEOTIDE SEQUENCE</scope>
    <source>
        <strain evidence="1">MT110</strain>
    </source>
</reference>
<sequence>MQQANLYQQYKSQSLETLTKGEIVVKLFEEASKQISIGIFFANNGNAPKSFSSIVKAQKIIQTLNFSLDKKYEISSQLGDMYLFLHQKLAEANTNKDVSLMKEILSLVDDLKDTFRQAEKLARVQR</sequence>
<protein>
    <submittedName>
        <fullName evidence="1">Flagellar export chaperone FliS</fullName>
    </submittedName>
</protein>
<gene>
    <name evidence="1" type="primary">fliS</name>
    <name evidence="1" type="ORF">FRZ06_11840</name>
</gene>
<dbReference type="EMBL" id="CP042469">
    <property type="protein sequence ID" value="QOX63976.1"/>
    <property type="molecule type" value="Genomic_DNA"/>
</dbReference>